<feature type="domain" description="Hydantoinase A/oxoprolinase" evidence="2">
    <location>
        <begin position="205"/>
        <end position="491"/>
    </location>
</feature>
<evidence type="ECO:0000259" key="4">
    <source>
        <dbReference type="Pfam" id="PF05378"/>
    </source>
</evidence>
<protein>
    <submittedName>
        <fullName evidence="6">Hydantoinase B/oxoprolinase family protein</fullName>
    </submittedName>
</protein>
<dbReference type="InterPro" id="IPR049517">
    <property type="entry name" value="ACX-like_C"/>
</dbReference>
<evidence type="ECO:0000259" key="3">
    <source>
        <dbReference type="Pfam" id="PF02538"/>
    </source>
</evidence>
<evidence type="ECO:0000259" key="5">
    <source>
        <dbReference type="Pfam" id="PF19278"/>
    </source>
</evidence>
<sequence>MSGQWDFWIDRGGTFTDIVARTPAGELIPHKLLSENPEAYPDAALQGIRDLMSVGKGDPIPSDQIATVKMGTTVATNALLERKGDRVLFLTNRGFADALEIGYQARPKLFDREIKKPELLYERVAEVAGRYSTKGEELEAFDAAAAEEALQAAYDAGIRAVAIVFMHAFHYPAHEQKAAELAKKIGFTQISASHEVSPLIKFVGRGDTTVVDAYLSPILRRYVDRMAAELDTENTNLRLMFMMSSGGLTAANMFHGRDAILSGPAGGIVGAVETSKLAGYDKIIGFDMGGTSTDVAHFNGELEKDFETEVAGVRMRAPMMKIHTVAAGGGSILEYDGQRFTAGPHSAGANPGPASYRRGGPLAVTDANVMLNKIQPQFFPEIFGPNQDQPLDQLLVCDKFAAIAQEAGLEKAEDVAEGFLKIAVENMANAVKKISVQRGYDISKYALTCFGGAGGQHACAVADRLGMRTVLIHPFAGILSAYGMGLADIKASAQRAIGESLSVDALKDTKYVADELRRDMLFKLQDQGVTDEACSVRRTAHLKYRGTDSTIEVTLSSEMEMRAEFEKIHKERFGFIEPDAEIVIEFIEVEAAGGRSTHQEPSLQTNDAAPKPVDHTQFYSGGAWQEADVYQRDDLRPGQQIAGPALIIEAIGTIVVEPGWGAQLKENGLIVLTRDQALGAEQISADEADPVMLEIFNNLFMSIAEQMGVRLQNTARSTNIKERLDFSCAIFDRTGALIANAPHTPVHLGSMDRSVASVIKAHPEMKRGDVFVTNAPYNGGTHLPDITVVTPVFAANSDKPMFFVASRGHHADVGGIAPGSMTPLARSIEEEGVILDNEILVKQGSFQHDFIEKALTGGTYPCRNPDQNIADLKAQIAANEKGVQELLQMVDNFGLEVVNAYMGFVQDYAADCVGRAIAKLQDGEAVVEFDQGCRIAVSIKIDKQTGRAIVDFTGTSEQQPDNFNAPEPITRAAILYAFRCMVDENIPMNAGCMKPIDIRLPENCMLTPQYPAAVVAGNVEVSQAVTDCLFAAMGSMAGAQGTMNNFNFGNDTYQYYETICGGTGAGPNFNGADAVHSHMTNTRLTDPEVLEARYPVLLEDFHIRRNSGGGGKFKGGDGVHRHITFLERMDISFLCGHRIVPPKGLNGGQDGQVGANYKVTKSGGREKVDGRCQIECTPGEGVIIETPSGGGFSR</sequence>
<comment type="similarity">
    <text evidence="1">Belongs to the oxoprolinase family.</text>
</comment>
<feature type="domain" description="Acetophenone carboxylase-like C-terminal" evidence="5">
    <location>
        <begin position="511"/>
        <end position="672"/>
    </location>
</feature>
<dbReference type="Proteomes" id="UP001201217">
    <property type="component" value="Unassembled WGS sequence"/>
</dbReference>
<dbReference type="Pfam" id="PF01968">
    <property type="entry name" value="Hydantoinase_A"/>
    <property type="match status" value="1"/>
</dbReference>
<accession>A0ABS9EAN7</accession>
<dbReference type="PANTHER" id="PTHR11365:SF23">
    <property type="entry name" value="HYPOTHETICAL 5-OXOPROLINASE (EUROFUNG)-RELATED"/>
    <property type="match status" value="1"/>
</dbReference>
<evidence type="ECO:0000313" key="7">
    <source>
        <dbReference type="Proteomes" id="UP001201217"/>
    </source>
</evidence>
<evidence type="ECO:0000256" key="1">
    <source>
        <dbReference type="ARBA" id="ARBA00010403"/>
    </source>
</evidence>
<comment type="caution">
    <text evidence="6">The sequence shown here is derived from an EMBL/GenBank/DDBJ whole genome shotgun (WGS) entry which is preliminary data.</text>
</comment>
<name>A0ABS9EAN7_9HYPH</name>
<evidence type="ECO:0000313" key="6">
    <source>
        <dbReference type="EMBL" id="MCF4098506.1"/>
    </source>
</evidence>
<gene>
    <name evidence="6" type="ORF">L1I42_08390</name>
</gene>
<evidence type="ECO:0000259" key="2">
    <source>
        <dbReference type="Pfam" id="PF01968"/>
    </source>
</evidence>
<dbReference type="InterPro" id="IPR003692">
    <property type="entry name" value="Hydantoinase_B"/>
</dbReference>
<dbReference type="Pfam" id="PF05378">
    <property type="entry name" value="Hydant_A_N"/>
    <property type="match status" value="1"/>
</dbReference>
<dbReference type="InterPro" id="IPR045079">
    <property type="entry name" value="Oxoprolinase-like"/>
</dbReference>
<dbReference type="InterPro" id="IPR002821">
    <property type="entry name" value="Hydantoinase_A"/>
</dbReference>
<proteinExistence type="inferred from homology"/>
<reference evidence="6 7" key="1">
    <citation type="submission" date="2022-01" db="EMBL/GenBank/DDBJ databases">
        <title>Maritalea mediterranea sp. nov., isolated from marine plastic residues from the Malva-rosa beach (Valencia, Spain).</title>
        <authorList>
            <person name="Vidal-Verdu A."/>
            <person name="Molina-Menor E."/>
            <person name="Pascual J."/>
            <person name="Pereto J."/>
            <person name="Porcar M."/>
        </authorList>
    </citation>
    <scope>NUCLEOTIDE SEQUENCE [LARGE SCALE GENOMIC DNA]</scope>
    <source>
        <strain evidence="6 7">P4.10X</strain>
    </source>
</reference>
<dbReference type="RefSeq" id="WP_236114024.1">
    <property type="nucleotide sequence ID" value="NZ_JAKGTI010000001.1"/>
</dbReference>
<dbReference type="Pfam" id="PF02538">
    <property type="entry name" value="Hydantoinase_B"/>
    <property type="match status" value="1"/>
</dbReference>
<dbReference type="EMBL" id="JAKGTI010000001">
    <property type="protein sequence ID" value="MCF4098506.1"/>
    <property type="molecule type" value="Genomic_DNA"/>
</dbReference>
<dbReference type="InterPro" id="IPR008040">
    <property type="entry name" value="Hydant_A_N"/>
</dbReference>
<feature type="domain" description="Hydantoinase/oxoprolinase N-terminal" evidence="4">
    <location>
        <begin position="7"/>
        <end position="185"/>
    </location>
</feature>
<dbReference type="Pfam" id="PF19278">
    <property type="entry name" value="Hydant_A_C"/>
    <property type="match status" value="1"/>
</dbReference>
<organism evidence="6 7">
    <name type="scientific">Maritalea mediterranea</name>
    <dbReference type="NCBI Taxonomy" id="2909667"/>
    <lineage>
        <taxon>Bacteria</taxon>
        <taxon>Pseudomonadati</taxon>
        <taxon>Pseudomonadota</taxon>
        <taxon>Alphaproteobacteria</taxon>
        <taxon>Hyphomicrobiales</taxon>
        <taxon>Devosiaceae</taxon>
        <taxon>Maritalea</taxon>
    </lineage>
</organism>
<feature type="domain" description="Hydantoinase B/oxoprolinase" evidence="3">
    <location>
        <begin position="689"/>
        <end position="1192"/>
    </location>
</feature>
<dbReference type="PANTHER" id="PTHR11365">
    <property type="entry name" value="5-OXOPROLINASE RELATED"/>
    <property type="match status" value="1"/>
</dbReference>
<keyword evidence="7" id="KW-1185">Reference proteome</keyword>